<dbReference type="AlphaFoldDB" id="A0AB39VFZ7"/>
<reference evidence="1" key="1">
    <citation type="submission" date="2024-07" db="EMBL/GenBank/DDBJ databases">
        <authorList>
            <person name="Li X.-J."/>
            <person name="Wang X."/>
        </authorList>
    </citation>
    <scope>NUCLEOTIDE SEQUENCE</scope>
    <source>
        <strain evidence="1">HSP-334</strain>
    </source>
</reference>
<sequence>MQHKFSKIVIDINQDYRLNPENTNILESEEYNEYPVVKLIKSKNIGKIQKKLLHFEFIISRKNEKFFERLMLELGEIGISSNISYYNNQNEEIMEDIAMLVSDTNEKSNVYLVSVPFELVEKVIVISQMTGTHIYIYNNNNFELILNFPFDISENIEKKLRKELRTPEVKALIRKLRYYHQLKSNERKRIYEEKLSERPNYDISNGIYKSNIFYCLDNSLWGDIDHIYGIKSKEVVEDLEFIYSKLNEKIKSIRMLNYIFSYKENKIYREILGISDNKIFGKYYLENGIQYFEIVLKRKEKIDRIVEEIKKYKEL</sequence>
<accession>A0AB39VFZ7</accession>
<gene>
    <name evidence="1" type="ORF">AB8B22_07250</name>
</gene>
<name>A0AB39VFZ7_9FUSO</name>
<dbReference type="EMBL" id="CP165644">
    <property type="protein sequence ID" value="XDU66213.1"/>
    <property type="molecule type" value="Genomic_DNA"/>
</dbReference>
<dbReference type="KEGG" id="lrug:AB8B22_07250"/>
<evidence type="ECO:0000313" key="1">
    <source>
        <dbReference type="EMBL" id="XDU66213.1"/>
    </source>
</evidence>
<dbReference type="RefSeq" id="WP_369710608.1">
    <property type="nucleotide sequence ID" value="NZ_CP165644.1"/>
</dbReference>
<protein>
    <submittedName>
        <fullName evidence="1">Uncharacterized protein</fullName>
    </submittedName>
</protein>
<proteinExistence type="predicted"/>
<organism evidence="1">
    <name type="scientific">Leptotrichia rugosa</name>
    <dbReference type="NCBI Taxonomy" id="3239302"/>
    <lineage>
        <taxon>Bacteria</taxon>
        <taxon>Fusobacteriati</taxon>
        <taxon>Fusobacteriota</taxon>
        <taxon>Fusobacteriia</taxon>
        <taxon>Fusobacteriales</taxon>
        <taxon>Leptotrichiaceae</taxon>
        <taxon>Leptotrichia</taxon>
    </lineage>
</organism>